<feature type="compositionally biased region" description="Basic residues" evidence="1">
    <location>
        <begin position="49"/>
        <end position="67"/>
    </location>
</feature>
<evidence type="ECO:0000313" key="4">
    <source>
        <dbReference type="Proteomes" id="UP000051562"/>
    </source>
</evidence>
<evidence type="ECO:0000256" key="1">
    <source>
        <dbReference type="SAM" id="MobiDB-lite"/>
    </source>
</evidence>
<dbReference type="STRING" id="53254.SAMN05660750_02967"/>
<name>A0A0Q3IBH2_9HYPH</name>
<dbReference type="EMBL" id="LMAR01000004">
    <property type="protein sequence ID" value="KQK32173.1"/>
    <property type="molecule type" value="Genomic_DNA"/>
</dbReference>
<evidence type="ECO:0000313" key="2">
    <source>
        <dbReference type="EMBL" id="KQK32173.1"/>
    </source>
</evidence>
<dbReference type="EMBL" id="FUYX01000007">
    <property type="protein sequence ID" value="SKB90893.1"/>
    <property type="molecule type" value="Genomic_DNA"/>
</dbReference>
<gene>
    <name evidence="2" type="ORF">ARD30_07510</name>
    <name evidence="3" type="ORF">SAMN05660750_02967</name>
</gene>
<proteinExistence type="predicted"/>
<feature type="region of interest" description="Disordered" evidence="1">
    <location>
        <begin position="40"/>
        <end position="67"/>
    </location>
</feature>
<reference evidence="3 5" key="2">
    <citation type="submission" date="2017-02" db="EMBL/GenBank/DDBJ databases">
        <authorList>
            <person name="Peterson S.W."/>
        </authorList>
    </citation>
    <scope>NUCLEOTIDE SEQUENCE [LARGE SCALE GENOMIC DNA]</scope>
    <source>
        <strain evidence="3 5">DSM 9653</strain>
    </source>
</reference>
<evidence type="ECO:0000313" key="5">
    <source>
        <dbReference type="Proteomes" id="UP000190130"/>
    </source>
</evidence>
<dbReference type="AlphaFoldDB" id="A0A0Q3IBH2"/>
<reference evidence="2 4" key="1">
    <citation type="submission" date="2015-10" db="EMBL/GenBank/DDBJ databases">
        <title>Draft genome of Bosea thiooxidans.</title>
        <authorList>
            <person name="Wang X."/>
        </authorList>
    </citation>
    <scope>NUCLEOTIDE SEQUENCE [LARGE SCALE GENOMIC DNA]</scope>
    <source>
        <strain evidence="2 4">CGMCC 9174</strain>
    </source>
</reference>
<dbReference type="Proteomes" id="UP000190130">
    <property type="component" value="Unassembled WGS sequence"/>
</dbReference>
<dbReference type="RefSeq" id="WP_055726548.1">
    <property type="nucleotide sequence ID" value="NZ_FUYX01000007.1"/>
</dbReference>
<keyword evidence="4" id="KW-1185">Reference proteome</keyword>
<evidence type="ECO:0000313" key="3">
    <source>
        <dbReference type="EMBL" id="SKB90893.1"/>
    </source>
</evidence>
<accession>A0A0Q3IBH2</accession>
<dbReference type="OrthoDB" id="8454392at2"/>
<protein>
    <submittedName>
        <fullName evidence="2">Uncharacterized protein</fullName>
    </submittedName>
</protein>
<organism evidence="2 4">
    <name type="scientific">Bosea thiooxidans</name>
    <dbReference type="NCBI Taxonomy" id="53254"/>
    <lineage>
        <taxon>Bacteria</taxon>
        <taxon>Pseudomonadati</taxon>
        <taxon>Pseudomonadota</taxon>
        <taxon>Alphaproteobacteria</taxon>
        <taxon>Hyphomicrobiales</taxon>
        <taxon>Boseaceae</taxon>
        <taxon>Bosea</taxon>
    </lineage>
</organism>
<dbReference type="Proteomes" id="UP000051562">
    <property type="component" value="Unassembled WGS sequence"/>
</dbReference>
<sequence>MAVVIPFAPKRRQQLRSCSVPLRMAEILFFTGVRYERAAEARPLEGRAPGRRPRKTTTRKTARGQPA</sequence>